<gene>
    <name evidence="2" type="ORF">HX826_07225</name>
    <name evidence="1" type="ORF">RCO22_18555</name>
</gene>
<dbReference type="EMBL" id="JAVGXC010000019">
    <property type="protein sequence ID" value="MDR0190949.1"/>
    <property type="molecule type" value="Genomic_DNA"/>
</dbReference>
<evidence type="ECO:0000313" key="2">
    <source>
        <dbReference type="EMBL" id="NWD41653.1"/>
    </source>
</evidence>
<dbReference type="RefSeq" id="WP_063027750.1">
    <property type="nucleotide sequence ID" value="NZ_CP012400.2"/>
</dbReference>
<accession>A0A1H2I355</accession>
<dbReference type="EMBL" id="JACAQR010000010">
    <property type="protein sequence ID" value="NWD41653.1"/>
    <property type="molecule type" value="Genomic_DNA"/>
</dbReference>
<comment type="caution">
    <text evidence="2">The sequence shown here is derived from an EMBL/GenBank/DDBJ whole genome shotgun (WGS) entry which is preliminary data.</text>
</comment>
<name>A0A1H2I355_9PSED</name>
<reference evidence="1 4" key="2">
    <citation type="journal article" date="2023" name="Microbiol. Resour. Announc.">
        <title>Whole-genome sequence of Pseudomonas yamanorum OLsAu1 isolated from the edible ectomycorrhizal mushroom Lactarius sp. section Deliciosi.</title>
        <authorList>
            <person name="Ramirez-Mendoza R."/>
            <person name="Angeles-Argaiz R.E."/>
            <person name="Hernandez-Oaxaca D."/>
            <person name="Aguirre-Beltran L."/>
            <person name="Almaraz-Suarez J."/>
            <person name="Perez-Moreno J."/>
        </authorList>
    </citation>
    <scope>NUCLEOTIDE SEQUENCE [LARGE SCALE GENOMIC DNA]</scope>
    <source>
        <strain evidence="1 4">OLsAu1</strain>
    </source>
</reference>
<proteinExistence type="predicted"/>
<evidence type="ECO:0000313" key="3">
    <source>
        <dbReference type="Proteomes" id="UP000546584"/>
    </source>
</evidence>
<evidence type="ECO:0000313" key="4">
    <source>
        <dbReference type="Proteomes" id="UP001224477"/>
    </source>
</evidence>
<dbReference type="Proteomes" id="UP001224477">
    <property type="component" value="Unassembled WGS sequence"/>
</dbReference>
<dbReference type="AlphaFoldDB" id="A0A1H2I355"/>
<dbReference type="Proteomes" id="UP000546584">
    <property type="component" value="Unassembled WGS sequence"/>
</dbReference>
<organism evidence="2 3">
    <name type="scientific">Pseudomonas yamanorum</name>
    <dbReference type="NCBI Taxonomy" id="515393"/>
    <lineage>
        <taxon>Bacteria</taxon>
        <taxon>Pseudomonadati</taxon>
        <taxon>Pseudomonadota</taxon>
        <taxon>Gammaproteobacteria</taxon>
        <taxon>Pseudomonadales</taxon>
        <taxon>Pseudomonadaceae</taxon>
        <taxon>Pseudomonas</taxon>
    </lineage>
</organism>
<sequence>MDHYRINAIPVTGTLKVEQSVDGPFEATSIRFDYSRHDLWFQGEYVDGLGKTRLITLVLPDKAGAFSGGFNPDAAGYYNRETNDRPQYWHSVSGHYKATFIKGAGDLDGEFHFQGSWPGSEKQEFKGTFDIQTGPLSVKAKTA</sequence>
<protein>
    <submittedName>
        <fullName evidence="2">Uncharacterized protein</fullName>
    </submittedName>
</protein>
<keyword evidence="4" id="KW-1185">Reference proteome</keyword>
<dbReference type="GeneID" id="93515317"/>
<reference evidence="2 3" key="1">
    <citation type="submission" date="2020-04" db="EMBL/GenBank/DDBJ databases">
        <title>Molecular characterization of pseudomonads from Agaricus bisporus reveal novel blotch 2 pathogens in Western Europe.</title>
        <authorList>
            <person name="Taparia T."/>
            <person name="Krijger M."/>
            <person name="Haynes E."/>
            <person name="Elpinstone J.G."/>
            <person name="Noble R."/>
            <person name="Van Der Wolf J."/>
        </authorList>
    </citation>
    <scope>NUCLEOTIDE SEQUENCE [LARGE SCALE GENOMIC DNA]</scope>
    <source>
        <strain evidence="2 3">IPO3753</strain>
    </source>
</reference>
<evidence type="ECO:0000313" key="1">
    <source>
        <dbReference type="EMBL" id="MDR0190949.1"/>
    </source>
</evidence>